<proteinExistence type="predicted"/>
<evidence type="ECO:0000259" key="4">
    <source>
        <dbReference type="PROSITE" id="PS50995"/>
    </source>
</evidence>
<evidence type="ECO:0000313" key="6">
    <source>
        <dbReference type="Proteomes" id="UP000823882"/>
    </source>
</evidence>
<dbReference type="Proteomes" id="UP000823882">
    <property type="component" value="Unassembled WGS sequence"/>
</dbReference>
<dbReference type="EMBL" id="DWWJ01000120">
    <property type="protein sequence ID" value="HJC41258.1"/>
    <property type="molecule type" value="Genomic_DNA"/>
</dbReference>
<gene>
    <name evidence="5" type="ORF">H9701_06865</name>
</gene>
<protein>
    <submittedName>
        <fullName evidence="5">MarR family transcriptional regulator</fullName>
    </submittedName>
</protein>
<accession>A0A9D2P187</accession>
<dbReference type="PRINTS" id="PR00598">
    <property type="entry name" value="HTHMARR"/>
</dbReference>
<evidence type="ECO:0000256" key="1">
    <source>
        <dbReference type="ARBA" id="ARBA00023015"/>
    </source>
</evidence>
<dbReference type="SMART" id="SM00347">
    <property type="entry name" value="HTH_MARR"/>
    <property type="match status" value="1"/>
</dbReference>
<feature type="domain" description="HTH marR-type" evidence="4">
    <location>
        <begin position="2"/>
        <end position="134"/>
    </location>
</feature>
<dbReference type="GO" id="GO:0003677">
    <property type="term" value="F:DNA binding"/>
    <property type="evidence" value="ECO:0007669"/>
    <property type="project" value="UniProtKB-KW"/>
</dbReference>
<dbReference type="PROSITE" id="PS50995">
    <property type="entry name" value="HTH_MARR_2"/>
    <property type="match status" value="1"/>
</dbReference>
<sequence length="147" mass="17377">MEQRFHMLLYRAFHAQRSRLRPRLRELGLGPGQPKLLSYLDRRGPCRQKELADYFEVDPAAVSRMLEALQRGGFLTRRTDDQCRRRDLVELTDAGHEAARLWNAACREMEEQMLQGFAPEERERFADYLLRARQNLQTREGDAPWET</sequence>
<dbReference type="InterPro" id="IPR000835">
    <property type="entry name" value="HTH_MarR-typ"/>
</dbReference>
<keyword evidence="2" id="KW-0238">DNA-binding</keyword>
<dbReference type="InterPro" id="IPR036388">
    <property type="entry name" value="WH-like_DNA-bd_sf"/>
</dbReference>
<reference evidence="5" key="2">
    <citation type="submission" date="2021-04" db="EMBL/GenBank/DDBJ databases">
        <authorList>
            <person name="Gilroy R."/>
        </authorList>
    </citation>
    <scope>NUCLEOTIDE SEQUENCE</scope>
    <source>
        <strain evidence="5">CHK186-1790</strain>
    </source>
</reference>
<dbReference type="PANTHER" id="PTHR42756">
    <property type="entry name" value="TRANSCRIPTIONAL REGULATOR, MARR"/>
    <property type="match status" value="1"/>
</dbReference>
<dbReference type="Gene3D" id="1.10.10.10">
    <property type="entry name" value="Winged helix-like DNA-binding domain superfamily/Winged helix DNA-binding domain"/>
    <property type="match status" value="1"/>
</dbReference>
<organism evidence="5 6">
    <name type="scientific">Candidatus Intestinimonas pullistercoris</name>
    <dbReference type="NCBI Taxonomy" id="2838623"/>
    <lineage>
        <taxon>Bacteria</taxon>
        <taxon>Bacillati</taxon>
        <taxon>Bacillota</taxon>
        <taxon>Clostridia</taxon>
        <taxon>Eubacteriales</taxon>
        <taxon>Intestinimonas</taxon>
    </lineage>
</organism>
<keyword evidence="1" id="KW-0805">Transcription regulation</keyword>
<name>A0A9D2P187_9FIRM</name>
<comment type="caution">
    <text evidence="5">The sequence shown here is derived from an EMBL/GenBank/DDBJ whole genome shotgun (WGS) entry which is preliminary data.</text>
</comment>
<evidence type="ECO:0000256" key="2">
    <source>
        <dbReference type="ARBA" id="ARBA00023125"/>
    </source>
</evidence>
<dbReference type="PANTHER" id="PTHR42756:SF1">
    <property type="entry name" value="TRANSCRIPTIONAL REPRESSOR OF EMRAB OPERON"/>
    <property type="match status" value="1"/>
</dbReference>
<dbReference type="Pfam" id="PF01047">
    <property type="entry name" value="MarR"/>
    <property type="match status" value="1"/>
</dbReference>
<dbReference type="SUPFAM" id="SSF46785">
    <property type="entry name" value="Winged helix' DNA-binding domain"/>
    <property type="match status" value="1"/>
</dbReference>
<reference evidence="5" key="1">
    <citation type="journal article" date="2021" name="PeerJ">
        <title>Extensive microbial diversity within the chicken gut microbiome revealed by metagenomics and culture.</title>
        <authorList>
            <person name="Gilroy R."/>
            <person name="Ravi A."/>
            <person name="Getino M."/>
            <person name="Pursley I."/>
            <person name="Horton D.L."/>
            <person name="Alikhan N.F."/>
            <person name="Baker D."/>
            <person name="Gharbi K."/>
            <person name="Hall N."/>
            <person name="Watson M."/>
            <person name="Adriaenssens E.M."/>
            <person name="Foster-Nyarko E."/>
            <person name="Jarju S."/>
            <person name="Secka A."/>
            <person name="Antonio M."/>
            <person name="Oren A."/>
            <person name="Chaudhuri R.R."/>
            <person name="La Ragione R."/>
            <person name="Hildebrand F."/>
            <person name="Pallen M.J."/>
        </authorList>
    </citation>
    <scope>NUCLEOTIDE SEQUENCE</scope>
    <source>
        <strain evidence="5">CHK186-1790</strain>
    </source>
</reference>
<dbReference type="InterPro" id="IPR036390">
    <property type="entry name" value="WH_DNA-bd_sf"/>
</dbReference>
<dbReference type="GO" id="GO:0003700">
    <property type="term" value="F:DNA-binding transcription factor activity"/>
    <property type="evidence" value="ECO:0007669"/>
    <property type="project" value="InterPro"/>
</dbReference>
<dbReference type="AlphaFoldDB" id="A0A9D2P187"/>
<evidence type="ECO:0000313" key="5">
    <source>
        <dbReference type="EMBL" id="HJC41258.1"/>
    </source>
</evidence>
<keyword evidence="3" id="KW-0804">Transcription</keyword>
<evidence type="ECO:0000256" key="3">
    <source>
        <dbReference type="ARBA" id="ARBA00023163"/>
    </source>
</evidence>